<organism evidence="2 3">
    <name type="scientific">Wuchereria bancrofti</name>
    <dbReference type="NCBI Taxonomy" id="6293"/>
    <lineage>
        <taxon>Eukaryota</taxon>
        <taxon>Metazoa</taxon>
        <taxon>Ecdysozoa</taxon>
        <taxon>Nematoda</taxon>
        <taxon>Chromadorea</taxon>
        <taxon>Rhabditida</taxon>
        <taxon>Spirurina</taxon>
        <taxon>Spiruromorpha</taxon>
        <taxon>Filarioidea</taxon>
        <taxon>Onchocercidae</taxon>
        <taxon>Wuchereria</taxon>
    </lineage>
</organism>
<name>J9EI81_WUCBA</name>
<proteinExistence type="predicted"/>
<dbReference type="EMBL" id="ADBV01011130">
    <property type="protein sequence ID" value="EJW75079.1"/>
    <property type="molecule type" value="Genomic_DNA"/>
</dbReference>
<evidence type="ECO:0000256" key="1">
    <source>
        <dbReference type="SAM" id="Phobius"/>
    </source>
</evidence>
<comment type="caution">
    <text evidence="2">The sequence shown here is derived from an EMBL/GenBank/DDBJ whole genome shotgun (WGS) entry which is preliminary data.</text>
</comment>
<keyword evidence="1" id="KW-0812">Transmembrane</keyword>
<reference evidence="3" key="1">
    <citation type="submission" date="2012-08" db="EMBL/GenBank/DDBJ databases">
        <title>The Genome Sequence of Wuchereria bancrofti.</title>
        <authorList>
            <person name="Nutman T.B."/>
            <person name="Fink D.L."/>
            <person name="Russ C."/>
            <person name="Young S."/>
            <person name="Zeng Q."/>
            <person name="Koehrsen M."/>
            <person name="Alvarado L."/>
            <person name="Berlin A."/>
            <person name="Chapman S.B."/>
            <person name="Chen Z."/>
            <person name="Freedman E."/>
            <person name="Gellesch M."/>
            <person name="Goldberg J."/>
            <person name="Griggs A."/>
            <person name="Gujja S."/>
            <person name="Heilman E.R."/>
            <person name="Heiman D."/>
            <person name="Hepburn T."/>
            <person name="Howarth C."/>
            <person name="Jen D."/>
            <person name="Larson L."/>
            <person name="Lewis B."/>
            <person name="Mehta T."/>
            <person name="Park D."/>
            <person name="Pearson M."/>
            <person name="Roberts A."/>
            <person name="Saif S."/>
            <person name="Shea T."/>
            <person name="Shenoy N."/>
            <person name="Sisk P."/>
            <person name="Stolte C."/>
            <person name="Sykes S."/>
            <person name="Walk T."/>
            <person name="White J."/>
            <person name="Yandava C."/>
            <person name="Haas B."/>
            <person name="Henn M.R."/>
            <person name="Nusbaum C."/>
            <person name="Birren B."/>
        </authorList>
    </citation>
    <scope>NUCLEOTIDE SEQUENCE [LARGE SCALE GENOMIC DNA]</scope>
    <source>
        <strain evidence="3">NA</strain>
    </source>
</reference>
<gene>
    <name evidence="2" type="ORF">WUBG_14013</name>
</gene>
<protein>
    <submittedName>
        <fullName evidence="2">Uncharacterized protein</fullName>
    </submittedName>
</protein>
<keyword evidence="1" id="KW-0472">Membrane</keyword>
<accession>J9EI81</accession>
<evidence type="ECO:0000313" key="3">
    <source>
        <dbReference type="Proteomes" id="UP000004810"/>
    </source>
</evidence>
<evidence type="ECO:0000313" key="2">
    <source>
        <dbReference type="EMBL" id="EJW75079.1"/>
    </source>
</evidence>
<sequence length="107" mass="12465">MPTPESSGFSFNWTAMKMDELNYLSITDSPEMNVGFRWQGHVFWNWYARHLDSVDVGNLHRIAQLNKQLGDYQLATWMLLFCALFFFAILVGLACYCTRKEADDEDL</sequence>
<dbReference type="Proteomes" id="UP000004810">
    <property type="component" value="Unassembled WGS sequence"/>
</dbReference>
<dbReference type="AlphaFoldDB" id="J9EI81"/>
<feature type="transmembrane region" description="Helical" evidence="1">
    <location>
        <begin position="74"/>
        <end position="97"/>
    </location>
</feature>
<keyword evidence="1" id="KW-1133">Transmembrane helix</keyword>